<proteinExistence type="predicted"/>
<dbReference type="EMBL" id="JARIHO010000118">
    <property type="protein sequence ID" value="KAJ7302271.1"/>
    <property type="molecule type" value="Genomic_DNA"/>
</dbReference>
<accession>A0AAD7E8V0</accession>
<keyword evidence="2" id="KW-0732">Signal</keyword>
<evidence type="ECO:0000313" key="4">
    <source>
        <dbReference type="Proteomes" id="UP001218218"/>
    </source>
</evidence>
<feature type="region of interest" description="Disordered" evidence="1">
    <location>
        <begin position="161"/>
        <end position="187"/>
    </location>
</feature>
<keyword evidence="4" id="KW-1185">Reference proteome</keyword>
<dbReference type="Proteomes" id="UP001218218">
    <property type="component" value="Unassembled WGS sequence"/>
</dbReference>
<feature type="signal peptide" evidence="2">
    <location>
        <begin position="1"/>
        <end position="25"/>
    </location>
</feature>
<evidence type="ECO:0000256" key="1">
    <source>
        <dbReference type="SAM" id="MobiDB-lite"/>
    </source>
</evidence>
<feature type="chain" id="PRO_5041938762" evidence="2">
    <location>
        <begin position="26"/>
        <end position="260"/>
    </location>
</feature>
<protein>
    <submittedName>
        <fullName evidence="3">Uncharacterized protein</fullName>
    </submittedName>
</protein>
<comment type="caution">
    <text evidence="3">The sequence shown here is derived from an EMBL/GenBank/DDBJ whole genome shotgun (WGS) entry which is preliminary data.</text>
</comment>
<dbReference type="AlphaFoldDB" id="A0AAD7E8V0"/>
<gene>
    <name evidence="3" type="ORF">DFH08DRAFT_1089878</name>
</gene>
<evidence type="ECO:0000313" key="3">
    <source>
        <dbReference type="EMBL" id="KAJ7302271.1"/>
    </source>
</evidence>
<organism evidence="3 4">
    <name type="scientific">Mycena albidolilacea</name>
    <dbReference type="NCBI Taxonomy" id="1033008"/>
    <lineage>
        <taxon>Eukaryota</taxon>
        <taxon>Fungi</taxon>
        <taxon>Dikarya</taxon>
        <taxon>Basidiomycota</taxon>
        <taxon>Agaricomycotina</taxon>
        <taxon>Agaricomycetes</taxon>
        <taxon>Agaricomycetidae</taxon>
        <taxon>Agaricales</taxon>
        <taxon>Marasmiineae</taxon>
        <taxon>Mycenaceae</taxon>
        <taxon>Mycena</taxon>
    </lineage>
</organism>
<reference evidence="3" key="1">
    <citation type="submission" date="2023-03" db="EMBL/GenBank/DDBJ databases">
        <title>Massive genome expansion in bonnet fungi (Mycena s.s.) driven by repeated elements and novel gene families across ecological guilds.</title>
        <authorList>
            <consortium name="Lawrence Berkeley National Laboratory"/>
            <person name="Harder C.B."/>
            <person name="Miyauchi S."/>
            <person name="Viragh M."/>
            <person name="Kuo A."/>
            <person name="Thoen E."/>
            <person name="Andreopoulos B."/>
            <person name="Lu D."/>
            <person name="Skrede I."/>
            <person name="Drula E."/>
            <person name="Henrissat B."/>
            <person name="Morin E."/>
            <person name="Kohler A."/>
            <person name="Barry K."/>
            <person name="LaButti K."/>
            <person name="Morin E."/>
            <person name="Salamov A."/>
            <person name="Lipzen A."/>
            <person name="Mereny Z."/>
            <person name="Hegedus B."/>
            <person name="Baldrian P."/>
            <person name="Stursova M."/>
            <person name="Weitz H."/>
            <person name="Taylor A."/>
            <person name="Grigoriev I.V."/>
            <person name="Nagy L.G."/>
            <person name="Martin F."/>
            <person name="Kauserud H."/>
        </authorList>
    </citation>
    <scope>NUCLEOTIDE SEQUENCE</scope>
    <source>
        <strain evidence="3">CBHHK002</strain>
    </source>
</reference>
<sequence>MKPDFPMLVSLALMALGLELLTADAAFVGSANNARDGLRLTNGRRLALGLPLLPPRRATPRQAAAGSSTSMLPPAVVTCNIRAAYASTGQSLGYLSPAITSFNYRTFQDTQAGALVFMFTASSSASSSLNTQLTLMTTNGDPDYPVYGAVVRGVRATATDLGPDRSATASLSPVSAPDPPSALDRRTGYGHTETAIWTYDPASHTLSAQWVNTDGATPRNYIYYDSGAVESAGGFMLSGQASMEGYPTRSQVTFTCDPTT</sequence>
<evidence type="ECO:0000256" key="2">
    <source>
        <dbReference type="SAM" id="SignalP"/>
    </source>
</evidence>
<name>A0AAD7E8V0_9AGAR</name>